<dbReference type="SUPFAM" id="SSF54637">
    <property type="entry name" value="Thioesterase/thiol ester dehydrase-isomerase"/>
    <property type="match status" value="1"/>
</dbReference>
<dbReference type="STRING" id="34027.SAMN05421829_105261"/>
<accession>A0A1N6U7S0</accession>
<dbReference type="Gene3D" id="3.10.129.10">
    <property type="entry name" value="Hotdog Thioesterase"/>
    <property type="match status" value="1"/>
</dbReference>
<evidence type="ECO:0000313" key="3">
    <source>
        <dbReference type="Proteomes" id="UP000186819"/>
    </source>
</evidence>
<proteinExistence type="predicted"/>
<dbReference type="InterPro" id="IPR029069">
    <property type="entry name" value="HotDog_dom_sf"/>
</dbReference>
<feature type="domain" description="ApeI dehydratase-like" evidence="1">
    <location>
        <begin position="5"/>
        <end position="92"/>
    </location>
</feature>
<dbReference type="Pfam" id="PF22818">
    <property type="entry name" value="ApeI-like"/>
    <property type="match status" value="1"/>
</dbReference>
<name>A0A1N6U7S0_9RHOO</name>
<evidence type="ECO:0000259" key="1">
    <source>
        <dbReference type="Pfam" id="PF22818"/>
    </source>
</evidence>
<keyword evidence="3" id="KW-1185">Reference proteome</keyword>
<organism evidence="2 3">
    <name type="scientific">Aromatoleum tolulyticum</name>
    <dbReference type="NCBI Taxonomy" id="34027"/>
    <lineage>
        <taxon>Bacteria</taxon>
        <taxon>Pseudomonadati</taxon>
        <taxon>Pseudomonadota</taxon>
        <taxon>Betaproteobacteria</taxon>
        <taxon>Rhodocyclales</taxon>
        <taxon>Rhodocyclaceae</taxon>
        <taxon>Aromatoleum</taxon>
    </lineage>
</organism>
<protein>
    <submittedName>
        <fullName evidence="2">FabA-like domain-containing protein</fullName>
    </submittedName>
</protein>
<reference evidence="3" key="1">
    <citation type="submission" date="2017-01" db="EMBL/GenBank/DDBJ databases">
        <authorList>
            <person name="Varghese N."/>
            <person name="Submissions S."/>
        </authorList>
    </citation>
    <scope>NUCLEOTIDE SEQUENCE [LARGE SCALE GENOMIC DNA]</scope>
    <source>
        <strain evidence="3">ATCC 51758</strain>
    </source>
</reference>
<dbReference type="RefSeq" id="WP_076601934.1">
    <property type="nucleotide sequence ID" value="NZ_FTMD01000005.1"/>
</dbReference>
<sequence length="99" mass="10323">MIHESSVRIPAEHPSFAGHFPGRPILPGVVLLGLATRALGDAIGRAVPPCGVASAKFLRPVGPGTELRIRLAEAGANWRFDIFAGEDCVATGSLRVDPA</sequence>
<dbReference type="AlphaFoldDB" id="A0A1N6U7S0"/>
<dbReference type="Proteomes" id="UP000186819">
    <property type="component" value="Unassembled WGS sequence"/>
</dbReference>
<dbReference type="EMBL" id="FTMD01000005">
    <property type="protein sequence ID" value="SIQ61738.1"/>
    <property type="molecule type" value="Genomic_DNA"/>
</dbReference>
<evidence type="ECO:0000313" key="2">
    <source>
        <dbReference type="EMBL" id="SIQ61738.1"/>
    </source>
</evidence>
<dbReference type="InterPro" id="IPR054545">
    <property type="entry name" value="ApeI-like"/>
</dbReference>
<gene>
    <name evidence="2" type="ORF">SAMN05421829_105261</name>
</gene>